<dbReference type="InterPro" id="IPR018511">
    <property type="entry name" value="Hemolysin-typ_Ca-bd_CS"/>
</dbReference>
<gene>
    <name evidence="6" type="primary">cya_2</name>
    <name evidence="6" type="ORF">Mal64_33820</name>
</gene>
<comment type="subcellular location">
    <subcellularLocation>
        <location evidence="1">Secreted</location>
    </subcellularLocation>
</comment>
<dbReference type="InterPro" id="IPR050557">
    <property type="entry name" value="RTX_toxin/Mannuronan_C5-epim"/>
</dbReference>
<evidence type="ECO:0000313" key="7">
    <source>
        <dbReference type="Proteomes" id="UP000315440"/>
    </source>
</evidence>
<evidence type="ECO:0000256" key="3">
    <source>
        <dbReference type="ARBA" id="ARBA00023180"/>
    </source>
</evidence>
<organism evidence="6 7">
    <name type="scientific">Pseudobythopirellula maris</name>
    <dbReference type="NCBI Taxonomy" id="2527991"/>
    <lineage>
        <taxon>Bacteria</taxon>
        <taxon>Pseudomonadati</taxon>
        <taxon>Planctomycetota</taxon>
        <taxon>Planctomycetia</taxon>
        <taxon>Pirellulales</taxon>
        <taxon>Lacipirellulaceae</taxon>
        <taxon>Pseudobythopirellula</taxon>
    </lineage>
</organism>
<feature type="domain" description="G8" evidence="5">
    <location>
        <begin position="921"/>
        <end position="1044"/>
    </location>
</feature>
<evidence type="ECO:0000256" key="4">
    <source>
        <dbReference type="SAM" id="MobiDB-lite"/>
    </source>
</evidence>
<evidence type="ECO:0000256" key="2">
    <source>
        <dbReference type="ARBA" id="ARBA00022525"/>
    </source>
</evidence>
<reference evidence="6 7" key="1">
    <citation type="submission" date="2019-02" db="EMBL/GenBank/DDBJ databases">
        <title>Deep-cultivation of Planctomycetes and their phenomic and genomic characterization uncovers novel biology.</title>
        <authorList>
            <person name="Wiegand S."/>
            <person name="Jogler M."/>
            <person name="Boedeker C."/>
            <person name="Pinto D."/>
            <person name="Vollmers J."/>
            <person name="Rivas-Marin E."/>
            <person name="Kohn T."/>
            <person name="Peeters S.H."/>
            <person name="Heuer A."/>
            <person name="Rast P."/>
            <person name="Oberbeckmann S."/>
            <person name="Bunk B."/>
            <person name="Jeske O."/>
            <person name="Meyerdierks A."/>
            <person name="Storesund J.E."/>
            <person name="Kallscheuer N."/>
            <person name="Luecker S."/>
            <person name="Lage O.M."/>
            <person name="Pohl T."/>
            <person name="Merkel B.J."/>
            <person name="Hornburger P."/>
            <person name="Mueller R.-W."/>
            <person name="Bruemmer F."/>
            <person name="Labrenz M."/>
            <person name="Spormann A.M."/>
            <person name="Op Den Camp H."/>
            <person name="Overmann J."/>
            <person name="Amann R."/>
            <person name="Jetten M.S.M."/>
            <person name="Mascher T."/>
            <person name="Medema M.H."/>
            <person name="Devos D.P."/>
            <person name="Kaster A.-K."/>
            <person name="Ovreas L."/>
            <person name="Rohde M."/>
            <person name="Galperin M.Y."/>
            <person name="Jogler C."/>
        </authorList>
    </citation>
    <scope>NUCLEOTIDE SEQUENCE [LARGE SCALE GENOMIC DNA]</scope>
    <source>
        <strain evidence="6 7">Mal64</strain>
    </source>
</reference>
<proteinExistence type="predicted"/>
<dbReference type="Proteomes" id="UP000315440">
    <property type="component" value="Unassembled WGS sequence"/>
</dbReference>
<dbReference type="EMBL" id="SJPQ01000004">
    <property type="protein sequence ID" value="TWT86556.1"/>
    <property type="molecule type" value="Genomic_DNA"/>
</dbReference>
<dbReference type="InterPro" id="IPR055401">
    <property type="entry name" value="CEMIP_beta-hel_dom"/>
</dbReference>
<dbReference type="Gene3D" id="2.150.10.10">
    <property type="entry name" value="Serralysin-like metalloprotease, C-terminal"/>
    <property type="match status" value="11"/>
</dbReference>
<keyword evidence="3" id="KW-0325">Glycoprotein</keyword>
<dbReference type="RefSeq" id="WP_315852811.1">
    <property type="nucleotide sequence ID" value="NZ_SJPQ01000004.1"/>
</dbReference>
<dbReference type="InterPro" id="IPR019316">
    <property type="entry name" value="G8_domain"/>
</dbReference>
<dbReference type="PANTHER" id="PTHR38340">
    <property type="entry name" value="S-LAYER PROTEIN"/>
    <property type="match status" value="1"/>
</dbReference>
<dbReference type="Pfam" id="PF00353">
    <property type="entry name" value="HemolysinCabind"/>
    <property type="match status" value="16"/>
</dbReference>
<dbReference type="InterPro" id="IPR001343">
    <property type="entry name" value="Hemolysn_Ca-bd"/>
</dbReference>
<dbReference type="PANTHER" id="PTHR38340:SF1">
    <property type="entry name" value="S-LAYER PROTEIN"/>
    <property type="match status" value="1"/>
</dbReference>
<protein>
    <submittedName>
        <fullName evidence="6">Bifunctional hemolysin/adenylate cyclase</fullName>
    </submittedName>
</protein>
<keyword evidence="7" id="KW-1185">Reference proteome</keyword>
<dbReference type="PRINTS" id="PR00313">
    <property type="entry name" value="CABNDNGRPT"/>
</dbReference>
<dbReference type="GO" id="GO:0005509">
    <property type="term" value="F:calcium ion binding"/>
    <property type="evidence" value="ECO:0007669"/>
    <property type="project" value="InterPro"/>
</dbReference>
<evidence type="ECO:0000259" key="5">
    <source>
        <dbReference type="PROSITE" id="PS51484"/>
    </source>
</evidence>
<dbReference type="InterPro" id="IPR011049">
    <property type="entry name" value="Serralysin-like_metalloprot_C"/>
</dbReference>
<dbReference type="Pfam" id="PF24606">
    <property type="entry name" value="CEMIP_beta-hel"/>
    <property type="match status" value="1"/>
</dbReference>
<accession>A0A5C5ZH68</accession>
<evidence type="ECO:0000256" key="1">
    <source>
        <dbReference type="ARBA" id="ARBA00004613"/>
    </source>
</evidence>
<feature type="compositionally biased region" description="Basic and acidic residues" evidence="4">
    <location>
        <begin position="158"/>
        <end position="168"/>
    </location>
</feature>
<dbReference type="PROSITE" id="PS51484">
    <property type="entry name" value="G8"/>
    <property type="match status" value="1"/>
</dbReference>
<feature type="region of interest" description="Disordered" evidence="4">
    <location>
        <begin position="147"/>
        <end position="168"/>
    </location>
</feature>
<dbReference type="PROSITE" id="PS00330">
    <property type="entry name" value="HEMOLYSIN_CALCIUM"/>
    <property type="match status" value="16"/>
</dbReference>
<keyword evidence="2" id="KW-0964">Secreted</keyword>
<sequence>MLSASPPYHNLALTTLIISSTSEANSVVVSESTSDMIQVRQDVLGVELVTSYPKALVTSLRFYGGAGDDRFINETDIELFAEGNGGDDYFQGGSGDDILHGGDGNDTIRGGAGADYIAGNLGDDHLTGGAGDDLMFGGVGDDHLEGHDGDDTLYGGDGNDRLDGNNGDDHLEGNAGRDIIHGGIGNDKLYGHQGSDILIGEGGANYIEGNDGNDYLSGGSGADRMIGGEGNDRILGFGGDDRLTGGNGNDVIYGHDGDDMLEGGLGDDAIYGGAGGDSILGHDGNDNLHGEGGDDYIEGNAGDDLLVGGDGDDRVIGGVGVDRIEGNAGNDKLSGGDGDDLLIGGKGKDQLEGDAGNDIIYGGADDDIIYGHEGSDTLDGEAGDDYIEGNTGDDRLIGGSGDDRMIGGEGVDRLDGDSGEDWISGGGGADLIYGGADDDVLEGDDDKDLIYGGDGDDRIFGYEGDDILNGEAGDDFIEGNAGADRINGGTGIDRILGGEGDDRLEGQAGSDWISGGDGVDLIFGGDGNDMLEGDLGNDLLYGGDGDDALYGHDGVDILAGQWGDDYIDGGGGADRIEGGLGVDRLLGGEGDDRIEGHDGNDWISGGNGADLLLGGDGSDQIDGENGNDFIYGGENDDLLFGQDGADTIFGQEGDDYIEGNAGDDRVYGGADDDRILGGLGDDLLQGHDGDDWLSGGAGLDLLFGDLGNDQLEGEAEADVLVGGHGVDLLFGGDGADMLIGGGDIDTLYGEGGEDLMIGASTEYDTNLDALIEAIAVWAGASAYEERIEQLSDPEALIRFIPVDTIQEDLVADQIEGGADRDWFVLSASNGVYSPLGPGVVGGEEDYRFGRLLSSLPALEGFDLIDSIDELKNLDPSETIHTLLPHPDSESKLLEHLSLFQLVRYADVTHTAVASGDWSDPSTWANGSAPSEGARVLIPYGTEVTIDGVSKIEFETIRVDGALGFATDVDTELRVDTMVVTDSGRLTIGSAAEPVQRGVTARLVFTDNGAIDRQADPFGLGRGLITHGAVEMLGAEVTAYDAAASEIIAGDNTILLASAPIGWAVGDTIVIAGTAIGGGEDEVREILAIDGATVTIDPLDYSHTTLEQGLEVHLANLSRNVVIESEGDINSRLGHVMFMHNRDVHIGHVAFNNLGRTDKDLGVTDSAVDSEWNLIEGTGDNQRARYAVHFHRNGVRADSAPSTVYGSVVNGSPGWGFVNHSSYVNFTDNVSYGVNGAAYVAEAGNEIGLFDSNIALHTTGANQNVDDRQGRQDFGFNGEGFWLQSPGVEVTNNVVSGSEGSAYIYYTRGFKVNGYAIPYLAENLYDPSLAQGQSTIAVDHAPILKFEGNVGYASRMGLTVQYNLRDAPHSAQSVLSDSTFWNTGGVSLPYANNTVLRDLTVLVDPTSSYNTGVDANAVTESIVYDNLRVEGYAWAILAAPGGDSVVNGGRYISKNWNIVVNTHDHNNRRVTVTGDPFFGSVTGAPIQDVAMRFRTQDAIGNLGHVFRYGEVWLDYGDYSNHRLYFHQQRADYVPFPEAQDHIPSEYVGLTQSQLFDQFGIAVGGEIAPADAFTTPDTWGLVWHE</sequence>
<dbReference type="SUPFAM" id="SSF51120">
    <property type="entry name" value="beta-Roll"/>
    <property type="match status" value="5"/>
</dbReference>
<comment type="caution">
    <text evidence="6">The sequence shown here is derived from an EMBL/GenBank/DDBJ whole genome shotgun (WGS) entry which is preliminary data.</text>
</comment>
<dbReference type="GO" id="GO:0005576">
    <property type="term" value="C:extracellular region"/>
    <property type="evidence" value="ECO:0007669"/>
    <property type="project" value="UniProtKB-SubCell"/>
</dbReference>
<dbReference type="SMART" id="SM01225">
    <property type="entry name" value="G8"/>
    <property type="match status" value="1"/>
</dbReference>
<evidence type="ECO:0000313" key="6">
    <source>
        <dbReference type="EMBL" id="TWT86556.1"/>
    </source>
</evidence>
<name>A0A5C5ZH68_9BACT</name>
<dbReference type="Pfam" id="PF10162">
    <property type="entry name" value="G8"/>
    <property type="match status" value="1"/>
</dbReference>